<dbReference type="RefSeq" id="WP_302244824.1">
    <property type="nucleotide sequence ID" value="NZ_JAULJQ010000011.1"/>
</dbReference>
<proteinExistence type="predicted"/>
<evidence type="ECO:0000313" key="2">
    <source>
        <dbReference type="Proteomes" id="UP001171111"/>
    </source>
</evidence>
<dbReference type="InterPro" id="IPR021353">
    <property type="entry name" value="DUF2972"/>
</dbReference>
<keyword evidence="2" id="KW-1185">Reference proteome</keyword>
<sequence length="492" mass="56841">MTLEQIAKLGKIEPNNENLEILTYYKTACQKWLESKEFKNSNWAKKPYPPLLNPDEVVYEKIPDKHAWILNLPLPKNYDFVLFGSHAAGMHAALPGFFTLCGVCVRAIIPKQMDIVQEGQKGSFGCYCLLHKKLLAMKKVKELGYTKKAYLQITNLILDSDAKKFYSLINASVAINIIRDPISVLRTMVTLPNFADEFTIDDDEGKGTGLFLSDEPKAIFSKNPIHYGGILDKNGNKKARALPELNAIPGWLEDREQMFHDGILYDYFKDNIKELYIRQTSDFAGGRGFYAMSELASIFDFDKPDEKDRWLFEKHVGEMKNLLPITLYANEKDELFSNEIKTNRNDKNFNKNSAKIVLCTRFNENNRLKPERDISELFSLPDPLLRVFADKPSDAVKLLRSGGLLEKTQKYIEKLSCEVLQKASVLEANRKLFNENDILEYFRKHEKERKLAATLIKEHLKYQKQKAPHIIESFKYYKEFEKMCLELDDTKL</sequence>
<reference evidence="1 2" key="1">
    <citation type="submission" date="2023-06" db="EMBL/GenBank/DDBJ databases">
        <title>Campylobacter magnum sp. nov., isolated from cecal contents of domestic pigs (Sus scrofa domesticus).</title>
        <authorList>
            <person name="Papic B."/>
            <person name="Gruntar I."/>
        </authorList>
    </citation>
    <scope>NUCLEOTIDE SEQUENCE [LARGE SCALE GENOMIC DNA]</scope>
    <source>
        <strain evidence="2">34484-21</strain>
    </source>
</reference>
<gene>
    <name evidence="1" type="ORF">Q2362_08100</name>
</gene>
<comment type="caution">
    <text evidence="1">The sequence shown here is derived from an EMBL/GenBank/DDBJ whole genome shotgun (WGS) entry which is preliminary data.</text>
</comment>
<name>A0ABT8T8G2_9BACT</name>
<dbReference type="Pfam" id="PF11186">
    <property type="entry name" value="DUF2972"/>
    <property type="match status" value="1"/>
</dbReference>
<evidence type="ECO:0000313" key="1">
    <source>
        <dbReference type="EMBL" id="MDO2410045.1"/>
    </source>
</evidence>
<accession>A0ABT8T8G2</accession>
<protein>
    <submittedName>
        <fullName evidence="1">DUF2972 domain-containing protein</fullName>
    </submittedName>
</protein>
<dbReference type="EMBL" id="JAULJQ010000011">
    <property type="protein sequence ID" value="MDO2410045.1"/>
    <property type="molecule type" value="Genomic_DNA"/>
</dbReference>
<organism evidence="1 2">
    <name type="scientific">Campylobacter magnus</name>
    <dbReference type="NCBI Taxonomy" id="3026462"/>
    <lineage>
        <taxon>Bacteria</taxon>
        <taxon>Pseudomonadati</taxon>
        <taxon>Campylobacterota</taxon>
        <taxon>Epsilonproteobacteria</taxon>
        <taxon>Campylobacterales</taxon>
        <taxon>Campylobacteraceae</taxon>
        <taxon>Campylobacter</taxon>
    </lineage>
</organism>
<dbReference type="Proteomes" id="UP001171111">
    <property type="component" value="Unassembled WGS sequence"/>
</dbReference>